<dbReference type="Ensembl" id="ENSCSET00000003141.1">
    <property type="protein sequence ID" value="ENSCSEP00000003097.1"/>
    <property type="gene ID" value="ENSCSEG00000002029.1"/>
</dbReference>
<keyword evidence="15" id="KW-1185">Reference proteome</keyword>
<dbReference type="InterPro" id="IPR006940">
    <property type="entry name" value="Securin_separation_inhibitor"/>
</dbReference>
<keyword evidence="11" id="KW-0539">Nucleus</keyword>
<evidence type="ECO:0000256" key="4">
    <source>
        <dbReference type="ARBA" id="ARBA00022490"/>
    </source>
</evidence>
<dbReference type="GO" id="GO:0051276">
    <property type="term" value="P:chromosome organization"/>
    <property type="evidence" value="ECO:0007669"/>
    <property type="project" value="InterPro"/>
</dbReference>
<keyword evidence="4" id="KW-0963">Cytoplasm</keyword>
<dbReference type="GO" id="GO:0045143">
    <property type="term" value="P:homologous chromosome segregation"/>
    <property type="evidence" value="ECO:0007669"/>
    <property type="project" value="TreeGrafter"/>
</dbReference>
<name>A0A3P8UL32_CYNSE</name>
<dbReference type="GeneTree" id="ENSGT00730000112008"/>
<dbReference type="GO" id="GO:0051301">
    <property type="term" value="P:cell division"/>
    <property type="evidence" value="ECO:0007669"/>
    <property type="project" value="UniProtKB-KW"/>
</dbReference>
<evidence type="ECO:0000256" key="12">
    <source>
        <dbReference type="ARBA" id="ARBA00023306"/>
    </source>
</evidence>
<keyword evidence="8" id="KW-0159">Chromosome partition</keyword>
<keyword evidence="7" id="KW-0498">Mitosis</keyword>
<evidence type="ECO:0000313" key="15">
    <source>
        <dbReference type="Proteomes" id="UP000265120"/>
    </source>
</evidence>
<keyword evidence="10" id="KW-0729">SH3-binding</keyword>
<dbReference type="PANTHER" id="PTHR10418:SF2">
    <property type="entry name" value="SECURIN"/>
    <property type="match status" value="1"/>
</dbReference>
<keyword evidence="5" id="KW-0132">Cell division</keyword>
<organism evidence="14 15">
    <name type="scientific">Cynoglossus semilaevis</name>
    <name type="common">Tongue sole</name>
    <dbReference type="NCBI Taxonomy" id="244447"/>
    <lineage>
        <taxon>Eukaryota</taxon>
        <taxon>Metazoa</taxon>
        <taxon>Chordata</taxon>
        <taxon>Craniata</taxon>
        <taxon>Vertebrata</taxon>
        <taxon>Euteleostomi</taxon>
        <taxon>Actinopterygii</taxon>
        <taxon>Neopterygii</taxon>
        <taxon>Teleostei</taxon>
        <taxon>Neoteleostei</taxon>
        <taxon>Acanthomorphata</taxon>
        <taxon>Carangaria</taxon>
        <taxon>Pleuronectiformes</taxon>
        <taxon>Pleuronectoidei</taxon>
        <taxon>Cynoglossidae</taxon>
        <taxon>Cynoglossinae</taxon>
        <taxon>Cynoglossus</taxon>
    </lineage>
</organism>
<dbReference type="GO" id="GO:0005634">
    <property type="term" value="C:nucleus"/>
    <property type="evidence" value="ECO:0007669"/>
    <property type="project" value="UniProtKB-SubCell"/>
</dbReference>
<evidence type="ECO:0000256" key="13">
    <source>
        <dbReference type="ARBA" id="ARBA00039185"/>
    </source>
</evidence>
<dbReference type="Ensembl" id="ENSCSET00000003136.1">
    <property type="protein sequence ID" value="ENSCSEP00000003092.1"/>
    <property type="gene ID" value="ENSCSEG00000002029.1"/>
</dbReference>
<reference evidence="14 15" key="1">
    <citation type="journal article" date="2014" name="Nat. Genet.">
        <title>Whole-genome sequence of a flatfish provides insights into ZW sex chromosome evolution and adaptation to a benthic lifestyle.</title>
        <authorList>
            <person name="Chen S."/>
            <person name="Zhang G."/>
            <person name="Shao C."/>
            <person name="Huang Q."/>
            <person name="Liu G."/>
            <person name="Zhang P."/>
            <person name="Song W."/>
            <person name="An N."/>
            <person name="Chalopin D."/>
            <person name="Volff J.N."/>
            <person name="Hong Y."/>
            <person name="Li Q."/>
            <person name="Sha Z."/>
            <person name="Zhou H."/>
            <person name="Xie M."/>
            <person name="Yu Q."/>
            <person name="Liu Y."/>
            <person name="Xiang H."/>
            <person name="Wang N."/>
            <person name="Wu K."/>
            <person name="Yang C."/>
            <person name="Zhou Q."/>
            <person name="Liao X."/>
            <person name="Yang L."/>
            <person name="Hu Q."/>
            <person name="Zhang J."/>
            <person name="Meng L."/>
            <person name="Jin L."/>
            <person name="Tian Y."/>
            <person name="Lian J."/>
            <person name="Yang J."/>
            <person name="Miao G."/>
            <person name="Liu S."/>
            <person name="Liang Z."/>
            <person name="Yan F."/>
            <person name="Li Y."/>
            <person name="Sun B."/>
            <person name="Zhang H."/>
            <person name="Zhang J."/>
            <person name="Zhu Y."/>
            <person name="Du M."/>
            <person name="Zhao Y."/>
            <person name="Schartl M."/>
            <person name="Tang Q."/>
            <person name="Wang J."/>
        </authorList>
    </citation>
    <scope>NUCLEOTIDE SEQUENCE</scope>
</reference>
<evidence type="ECO:0000313" key="14">
    <source>
        <dbReference type="Ensembl" id="ENSCSEP00000003097.1"/>
    </source>
</evidence>
<dbReference type="RefSeq" id="XP_016894964.1">
    <property type="nucleotide sequence ID" value="XM_017039475.2"/>
</dbReference>
<dbReference type="GeneID" id="107989646"/>
<evidence type="ECO:0000256" key="9">
    <source>
        <dbReference type="ARBA" id="ARBA00022843"/>
    </source>
</evidence>
<evidence type="ECO:0000256" key="3">
    <source>
        <dbReference type="ARBA" id="ARBA00009264"/>
    </source>
</evidence>
<evidence type="ECO:0000256" key="11">
    <source>
        <dbReference type="ARBA" id="ARBA00023242"/>
    </source>
</evidence>
<dbReference type="STRING" id="244447.ENSCSEP00000003092"/>
<dbReference type="OrthoDB" id="9905975at2759"/>
<evidence type="ECO:0000256" key="2">
    <source>
        <dbReference type="ARBA" id="ARBA00004496"/>
    </source>
</evidence>
<evidence type="ECO:0000256" key="10">
    <source>
        <dbReference type="ARBA" id="ARBA00023036"/>
    </source>
</evidence>
<evidence type="ECO:0000256" key="5">
    <source>
        <dbReference type="ARBA" id="ARBA00022618"/>
    </source>
</evidence>
<dbReference type="GO" id="GO:0005737">
    <property type="term" value="C:cytoplasm"/>
    <property type="evidence" value="ECO:0007669"/>
    <property type="project" value="UniProtKB-SubCell"/>
</dbReference>
<sequence length="181" mass="20209">MSTVSFAEQENACLSVPSLKMRQRLHSAPENQKSTLIKGKTFSTPLPPSGRRALGVVTENATPSVQPREKKLLKPQELKVEAVAQAKVEELPDVETLHHHDPLEFQKYDIPEDVLLLRGLCLHGLASFPPSLGQHEESFEPLPVQPLPEMQKNSDNYSELDTFLQIIDELTIALPPEPFTD</sequence>
<keyword evidence="12" id="KW-0131">Cell cycle</keyword>
<protein>
    <recommendedName>
        <fullName evidence="13">Securin</fullName>
    </recommendedName>
</protein>
<dbReference type="PANTHER" id="PTHR10418">
    <property type="entry name" value="SECURIN-3"/>
    <property type="match status" value="1"/>
</dbReference>
<comment type="similarity">
    <text evidence="3">Belongs to the securin family.</text>
</comment>
<keyword evidence="6" id="KW-0677">Repeat</keyword>
<accession>A0A3P8UL32</accession>
<evidence type="ECO:0000256" key="7">
    <source>
        <dbReference type="ARBA" id="ARBA00022776"/>
    </source>
</evidence>
<dbReference type="AlphaFoldDB" id="A0A3P8UL32"/>
<evidence type="ECO:0000256" key="8">
    <source>
        <dbReference type="ARBA" id="ARBA00022829"/>
    </source>
</evidence>
<dbReference type="GO" id="GO:0017124">
    <property type="term" value="F:SH3 domain binding"/>
    <property type="evidence" value="ECO:0007669"/>
    <property type="project" value="UniProtKB-KW"/>
</dbReference>
<dbReference type="OMA" id="PPVCYDF"/>
<keyword evidence="9" id="KW-0832">Ubl conjugation</keyword>
<dbReference type="RefSeq" id="XP_016894965.1">
    <property type="nucleotide sequence ID" value="XM_017039476.2"/>
</dbReference>
<evidence type="ECO:0000256" key="1">
    <source>
        <dbReference type="ARBA" id="ARBA00004123"/>
    </source>
</evidence>
<reference evidence="14" key="2">
    <citation type="submission" date="2025-05" db="UniProtKB">
        <authorList>
            <consortium name="Ensembl"/>
        </authorList>
    </citation>
    <scope>IDENTIFICATION</scope>
</reference>
<proteinExistence type="inferred from homology"/>
<evidence type="ECO:0000256" key="6">
    <source>
        <dbReference type="ARBA" id="ARBA00022737"/>
    </source>
</evidence>
<dbReference type="Proteomes" id="UP000265120">
    <property type="component" value="Chromosome 15"/>
</dbReference>
<comment type="subcellular location">
    <subcellularLocation>
        <location evidence="2">Cytoplasm</location>
    </subcellularLocation>
    <subcellularLocation>
        <location evidence="1">Nucleus</location>
    </subcellularLocation>
</comment>
<dbReference type="CTD" id="9232"/>